<dbReference type="SUPFAM" id="SSF57850">
    <property type="entry name" value="RING/U-box"/>
    <property type="match status" value="1"/>
</dbReference>
<evidence type="ECO:0000256" key="3">
    <source>
        <dbReference type="ARBA" id="ARBA00022723"/>
    </source>
</evidence>
<keyword evidence="3" id="KW-0479">Metal-binding</keyword>
<dbReference type="EC" id="2.3.2.27" evidence="2"/>
<dbReference type="AlphaFoldDB" id="A0A0J8BE52"/>
<dbReference type="Gene3D" id="3.30.40.10">
    <property type="entry name" value="Zinc/RING finger domain, C3HC4 (zinc finger)"/>
    <property type="match status" value="1"/>
</dbReference>
<keyword evidence="9" id="KW-0472">Membrane</keyword>
<gene>
    <name evidence="11" type="ORF">BVRB_4g094430</name>
</gene>
<dbReference type="PANTHER" id="PTHR14155:SF627">
    <property type="entry name" value="OS06G0192800 PROTEIN"/>
    <property type="match status" value="1"/>
</dbReference>
<comment type="similarity">
    <text evidence="7">Belongs to the RING-type zinc finger family. ATL subfamily.</text>
</comment>
<evidence type="ECO:0000256" key="7">
    <source>
        <dbReference type="ARBA" id="ARBA00024209"/>
    </source>
</evidence>
<feature type="domain" description="RING-type" evidence="10">
    <location>
        <begin position="85"/>
        <end position="125"/>
    </location>
</feature>
<protein>
    <recommendedName>
        <fullName evidence="2">RING-type E3 ubiquitin transferase</fullName>
        <ecNumber evidence="2">2.3.2.27</ecNumber>
    </recommendedName>
</protein>
<reference evidence="11 12" key="1">
    <citation type="journal article" date="2014" name="Nature">
        <title>The genome of the recently domesticated crop plant sugar beet (Beta vulgaris).</title>
        <authorList>
            <person name="Dohm J.C."/>
            <person name="Minoche A.E."/>
            <person name="Holtgrawe D."/>
            <person name="Capella-Gutierrez S."/>
            <person name="Zakrzewski F."/>
            <person name="Tafer H."/>
            <person name="Rupp O."/>
            <person name="Sorensen T.R."/>
            <person name="Stracke R."/>
            <person name="Reinhardt R."/>
            <person name="Goesmann A."/>
            <person name="Kraft T."/>
            <person name="Schulz B."/>
            <person name="Stadler P.F."/>
            <person name="Schmidt T."/>
            <person name="Gabaldon T."/>
            <person name="Lehrach H."/>
            <person name="Weisshaar B."/>
            <person name="Himmelbauer H."/>
        </authorList>
    </citation>
    <scope>NUCLEOTIDE SEQUENCE [LARGE SCALE GENOMIC DNA]</scope>
    <source>
        <tissue evidence="11">Taproot</tissue>
    </source>
</reference>
<evidence type="ECO:0000259" key="10">
    <source>
        <dbReference type="PROSITE" id="PS50089"/>
    </source>
</evidence>
<dbReference type="PROSITE" id="PS50089">
    <property type="entry name" value="ZF_RING_2"/>
    <property type="match status" value="1"/>
</dbReference>
<keyword evidence="9" id="KW-0812">Transmembrane</keyword>
<evidence type="ECO:0000256" key="8">
    <source>
        <dbReference type="PROSITE-ProRule" id="PRU00175"/>
    </source>
</evidence>
<dbReference type="InterPro" id="IPR013083">
    <property type="entry name" value="Znf_RING/FYVE/PHD"/>
</dbReference>
<dbReference type="SMART" id="SM00184">
    <property type="entry name" value="RING"/>
    <property type="match status" value="1"/>
</dbReference>
<evidence type="ECO:0000256" key="4">
    <source>
        <dbReference type="ARBA" id="ARBA00022771"/>
    </source>
</evidence>
<keyword evidence="9" id="KW-1133">Transmembrane helix</keyword>
<name>A0A0J8BE52_BETVV</name>
<evidence type="ECO:0000256" key="5">
    <source>
        <dbReference type="ARBA" id="ARBA00022786"/>
    </source>
</evidence>
<evidence type="ECO:0000256" key="6">
    <source>
        <dbReference type="ARBA" id="ARBA00022833"/>
    </source>
</evidence>
<evidence type="ECO:0000313" key="11">
    <source>
        <dbReference type="EMBL" id="KMS98242.1"/>
    </source>
</evidence>
<evidence type="ECO:0000256" key="9">
    <source>
        <dbReference type="SAM" id="Phobius"/>
    </source>
</evidence>
<keyword evidence="6" id="KW-0862">Zinc</keyword>
<proteinExistence type="inferred from homology"/>
<dbReference type="Pfam" id="PF17123">
    <property type="entry name" value="zf-RING_11"/>
    <property type="match status" value="1"/>
</dbReference>
<comment type="catalytic activity">
    <reaction evidence="1">
        <text>S-ubiquitinyl-[E2 ubiquitin-conjugating enzyme]-L-cysteine + [acceptor protein]-L-lysine = [E2 ubiquitin-conjugating enzyme]-L-cysteine + N(6)-ubiquitinyl-[acceptor protein]-L-lysine.</text>
        <dbReference type="EC" id="2.3.2.27"/>
    </reaction>
</comment>
<sequence length="215" mass="24056">MKSSPKVLALAVVILEIIFCFIIYCGCACYRRRRRRQQHNQRQTSRVIIDDNANISAPAAESILVFFPYSIAKALLGEAVVSLRCANCLDEFKEEDRTLRLIPKCGHVYHPMCLVDPCSAACPYCPAGLDLIGLDSNLDSEDGLANATEEDESKGEIKVEVEVEVEKLKEKVYEKKVEDNNMISLPDDLVEKIIVHAKLVLPTGKLCSPTKFLRK</sequence>
<keyword evidence="12" id="KW-1185">Reference proteome</keyword>
<evidence type="ECO:0000313" key="12">
    <source>
        <dbReference type="Proteomes" id="UP000035740"/>
    </source>
</evidence>
<dbReference type="Gramene" id="KMS98242">
    <property type="protein sequence ID" value="KMS98242"/>
    <property type="gene ID" value="BVRB_4g094430"/>
</dbReference>
<dbReference type="GO" id="GO:0061630">
    <property type="term" value="F:ubiquitin protein ligase activity"/>
    <property type="evidence" value="ECO:0007669"/>
    <property type="project" value="UniProtKB-EC"/>
</dbReference>
<dbReference type="eggNOG" id="KOG0800">
    <property type="taxonomic scope" value="Eukaryota"/>
</dbReference>
<dbReference type="EMBL" id="KQ090262">
    <property type="protein sequence ID" value="KMS98242.1"/>
    <property type="molecule type" value="Genomic_DNA"/>
</dbReference>
<dbReference type="InterPro" id="IPR053238">
    <property type="entry name" value="RING-H2_zinc_finger"/>
</dbReference>
<dbReference type="Proteomes" id="UP000035740">
    <property type="component" value="Unassembled WGS sequence"/>
</dbReference>
<dbReference type="OrthoDB" id="8062037at2759"/>
<feature type="transmembrane region" description="Helical" evidence="9">
    <location>
        <begin position="6"/>
        <end position="30"/>
    </location>
</feature>
<evidence type="ECO:0000256" key="1">
    <source>
        <dbReference type="ARBA" id="ARBA00000900"/>
    </source>
</evidence>
<organism evidence="11 12">
    <name type="scientific">Beta vulgaris subsp. vulgaris</name>
    <name type="common">Beet</name>
    <dbReference type="NCBI Taxonomy" id="3555"/>
    <lineage>
        <taxon>Eukaryota</taxon>
        <taxon>Viridiplantae</taxon>
        <taxon>Streptophyta</taxon>
        <taxon>Embryophyta</taxon>
        <taxon>Tracheophyta</taxon>
        <taxon>Spermatophyta</taxon>
        <taxon>Magnoliopsida</taxon>
        <taxon>eudicotyledons</taxon>
        <taxon>Gunneridae</taxon>
        <taxon>Pentapetalae</taxon>
        <taxon>Caryophyllales</taxon>
        <taxon>Chenopodiaceae</taxon>
        <taxon>Betoideae</taxon>
        <taxon>Beta</taxon>
    </lineage>
</organism>
<evidence type="ECO:0000256" key="2">
    <source>
        <dbReference type="ARBA" id="ARBA00012483"/>
    </source>
</evidence>
<dbReference type="InterPro" id="IPR001841">
    <property type="entry name" value="Znf_RING"/>
</dbReference>
<accession>A0A0J8BE52</accession>
<dbReference type="PANTHER" id="PTHR14155">
    <property type="entry name" value="RING FINGER DOMAIN-CONTAINING"/>
    <property type="match status" value="1"/>
</dbReference>
<keyword evidence="5" id="KW-0833">Ubl conjugation pathway</keyword>
<keyword evidence="4 8" id="KW-0863">Zinc-finger</keyword>
<dbReference type="GO" id="GO:0008270">
    <property type="term" value="F:zinc ion binding"/>
    <property type="evidence" value="ECO:0007669"/>
    <property type="project" value="UniProtKB-KW"/>
</dbReference>